<organism evidence="3 4">
    <name type="scientific">Phreatobacter aquaticus</name>
    <dbReference type="NCBI Taxonomy" id="2570229"/>
    <lineage>
        <taxon>Bacteria</taxon>
        <taxon>Pseudomonadati</taxon>
        <taxon>Pseudomonadota</taxon>
        <taxon>Alphaproteobacteria</taxon>
        <taxon>Hyphomicrobiales</taxon>
        <taxon>Phreatobacteraceae</taxon>
        <taxon>Phreatobacter</taxon>
    </lineage>
</organism>
<feature type="signal peptide" evidence="1">
    <location>
        <begin position="1"/>
        <end position="21"/>
    </location>
</feature>
<dbReference type="InterPro" id="IPR011944">
    <property type="entry name" value="Steroid_delta5-4_isomerase"/>
</dbReference>
<dbReference type="Gene3D" id="3.10.450.50">
    <property type="match status" value="1"/>
</dbReference>
<feature type="chain" id="PRO_5020669352" evidence="1">
    <location>
        <begin position="22"/>
        <end position="148"/>
    </location>
</feature>
<dbReference type="InterPro" id="IPR037401">
    <property type="entry name" value="SnoaL-like"/>
</dbReference>
<evidence type="ECO:0000313" key="4">
    <source>
        <dbReference type="Proteomes" id="UP000298588"/>
    </source>
</evidence>
<dbReference type="CDD" id="cd00531">
    <property type="entry name" value="NTF2_like"/>
    <property type="match status" value="1"/>
</dbReference>
<dbReference type="KEGG" id="paqt:E8L99_06950"/>
<dbReference type="InterPro" id="IPR032710">
    <property type="entry name" value="NTF2-like_dom_sf"/>
</dbReference>
<accession>A0A4D7QJG8</accession>
<dbReference type="EMBL" id="CP039865">
    <property type="protein sequence ID" value="QCK85524.1"/>
    <property type="molecule type" value="Genomic_DNA"/>
</dbReference>
<dbReference type="NCBIfam" id="TIGR02246">
    <property type="entry name" value="SgcJ/EcaC family oxidoreductase"/>
    <property type="match status" value="1"/>
</dbReference>
<dbReference type="Proteomes" id="UP000298588">
    <property type="component" value="Chromosome"/>
</dbReference>
<dbReference type="RefSeq" id="WP_137098858.1">
    <property type="nucleotide sequence ID" value="NZ_CP039865.1"/>
</dbReference>
<sequence length="148" mass="16060">MLIRVAFFSLVLSLLPVTGIAGPADDANAVVDQWAATYSANNTEALVALYAPDAVLLGTTSPIMSEGTEAIRIYFKDLPGSGRSNVIVERRSFVLSPDAVVVTGFYNFARAAEGNVPRPSRYSMLVVRRDGRWLIAHHHSSPRSATRQ</sequence>
<feature type="domain" description="SnoaL-like" evidence="2">
    <location>
        <begin position="28"/>
        <end position="142"/>
    </location>
</feature>
<name>A0A4D7QJG8_9HYPH</name>
<keyword evidence="1" id="KW-0732">Signal</keyword>
<keyword evidence="4" id="KW-1185">Reference proteome</keyword>
<dbReference type="OrthoDB" id="953853at2"/>
<dbReference type="SUPFAM" id="SSF54427">
    <property type="entry name" value="NTF2-like"/>
    <property type="match status" value="1"/>
</dbReference>
<protein>
    <submittedName>
        <fullName evidence="3">SgcJ/EcaC family oxidoreductase</fullName>
    </submittedName>
</protein>
<dbReference type="AlphaFoldDB" id="A0A4D7QJG8"/>
<gene>
    <name evidence="3" type="ORF">E8L99_06950</name>
</gene>
<evidence type="ECO:0000259" key="2">
    <source>
        <dbReference type="Pfam" id="PF13474"/>
    </source>
</evidence>
<evidence type="ECO:0000313" key="3">
    <source>
        <dbReference type="EMBL" id="QCK85524.1"/>
    </source>
</evidence>
<evidence type="ECO:0000256" key="1">
    <source>
        <dbReference type="SAM" id="SignalP"/>
    </source>
</evidence>
<dbReference type="Pfam" id="PF13474">
    <property type="entry name" value="SnoaL_3"/>
    <property type="match status" value="1"/>
</dbReference>
<reference evidence="3 4" key="1">
    <citation type="submission" date="2019-04" db="EMBL/GenBank/DDBJ databases">
        <title>Phreatobacter aquaticus sp. nov.</title>
        <authorList>
            <person name="Choi A."/>
            <person name="Baek K."/>
        </authorList>
    </citation>
    <scope>NUCLEOTIDE SEQUENCE [LARGE SCALE GENOMIC DNA]</scope>
    <source>
        <strain evidence="3 4">NMCR1094</strain>
    </source>
</reference>
<proteinExistence type="predicted"/>